<dbReference type="EMBL" id="JBEHZE010000002">
    <property type="protein sequence ID" value="MEX6634740.1"/>
    <property type="molecule type" value="Genomic_DNA"/>
</dbReference>
<name>A0ABV3Z7E6_9PROT</name>
<comment type="caution">
    <text evidence="3">The sequence shown here is derived from an EMBL/GenBank/DDBJ whole genome shotgun (WGS) entry which is preliminary data.</text>
</comment>
<feature type="region of interest" description="Disordered" evidence="1">
    <location>
        <begin position="19"/>
        <end position="51"/>
    </location>
</feature>
<accession>A0ABV3Z7E6</accession>
<dbReference type="SUPFAM" id="SSF46626">
    <property type="entry name" value="Cytochrome c"/>
    <property type="match status" value="1"/>
</dbReference>
<feature type="compositionally biased region" description="Polar residues" evidence="1">
    <location>
        <begin position="21"/>
        <end position="30"/>
    </location>
</feature>
<reference evidence="3 4" key="1">
    <citation type="submission" date="2024-05" db="EMBL/GenBank/DDBJ databases">
        <title>Three bacterial strains, DH-69, EH-24, and ECK-19 isolated from coastal sediments.</title>
        <authorList>
            <person name="Ye Y.-Q."/>
            <person name="Du Z.-J."/>
        </authorList>
    </citation>
    <scope>NUCLEOTIDE SEQUENCE [LARGE SCALE GENOMIC DNA]</scope>
    <source>
        <strain evidence="3 4">ECK-19</strain>
    </source>
</reference>
<gene>
    <name evidence="3" type="ORF">ABFZ84_14410</name>
</gene>
<dbReference type="PROSITE" id="PS51257">
    <property type="entry name" value="PROKAR_LIPOPROTEIN"/>
    <property type="match status" value="1"/>
</dbReference>
<proteinExistence type="predicted"/>
<dbReference type="Gene3D" id="1.10.760.10">
    <property type="entry name" value="Cytochrome c-like domain"/>
    <property type="match status" value="1"/>
</dbReference>
<dbReference type="InterPro" id="IPR036909">
    <property type="entry name" value="Cyt_c-like_dom_sf"/>
</dbReference>
<sequence>MRKSLILWSAVLLISGCGQGKTDTSTTSASKGEVTSVESPQPSEPSQPAISKELQEEAEFLPLGPGRDTTIRICSGCHALNRIEEVNRDRQGWYDLVQFMGDRGAMGSPQEMLEITNYLAKNFPPKEE</sequence>
<keyword evidence="4" id="KW-1185">Reference proteome</keyword>
<evidence type="ECO:0000313" key="3">
    <source>
        <dbReference type="EMBL" id="MEX6634740.1"/>
    </source>
</evidence>
<feature type="signal peptide" evidence="2">
    <location>
        <begin position="1"/>
        <end position="20"/>
    </location>
</feature>
<evidence type="ECO:0000256" key="2">
    <source>
        <dbReference type="SAM" id="SignalP"/>
    </source>
</evidence>
<evidence type="ECO:0000313" key="4">
    <source>
        <dbReference type="Proteomes" id="UP001560685"/>
    </source>
</evidence>
<protein>
    <recommendedName>
        <fullName evidence="5">Cytochrome c domain-containing protein</fullName>
    </recommendedName>
</protein>
<feature type="compositionally biased region" description="Low complexity" evidence="1">
    <location>
        <begin position="36"/>
        <end position="48"/>
    </location>
</feature>
<feature type="chain" id="PRO_5045297249" description="Cytochrome c domain-containing protein" evidence="2">
    <location>
        <begin position="21"/>
        <end position="128"/>
    </location>
</feature>
<dbReference type="RefSeq" id="WP_369314781.1">
    <property type="nucleotide sequence ID" value="NZ_JBEHZE010000002.1"/>
</dbReference>
<dbReference type="Proteomes" id="UP001560685">
    <property type="component" value="Unassembled WGS sequence"/>
</dbReference>
<evidence type="ECO:0008006" key="5">
    <source>
        <dbReference type="Google" id="ProtNLM"/>
    </source>
</evidence>
<keyword evidence="2" id="KW-0732">Signal</keyword>
<evidence type="ECO:0000256" key="1">
    <source>
        <dbReference type="SAM" id="MobiDB-lite"/>
    </source>
</evidence>
<organism evidence="3 4">
    <name type="scientific">Hyphococcus lacteus</name>
    <dbReference type="NCBI Taxonomy" id="3143536"/>
    <lineage>
        <taxon>Bacteria</taxon>
        <taxon>Pseudomonadati</taxon>
        <taxon>Pseudomonadota</taxon>
        <taxon>Alphaproteobacteria</taxon>
        <taxon>Parvularculales</taxon>
        <taxon>Parvularculaceae</taxon>
        <taxon>Hyphococcus</taxon>
    </lineage>
</organism>